<sequence length="258" mass="27747">MSTCGPPSGGDHAHLFGYDDDEDPSEPEFFADGEDGDGIPPDPLLKSGTFILEPTSGPALTADQPPQNGAEADREPERFASPPSKSAAERGTASPSSVAAAVAAETSAPSSGRKGQKPAQAGVSGATPERPNWLPEGWRMECKVRTSGATAGSFDRYYIEPASGRRFRSKVEVDYFLQTGNKPNKKAKPDADANRQEKSGSKKKKSAPLNFDFNNPPEKVRWVLTDAVKDQWTPFVGDKIIPKSTRQEWNAAFQFSCG</sequence>
<dbReference type="Gene3D" id="3.30.890.10">
    <property type="entry name" value="Methyl-cpg-binding Protein 2, Chain A"/>
    <property type="match status" value="1"/>
</dbReference>
<gene>
    <name evidence="8" type="ORF">C3L33_06067</name>
</gene>
<dbReference type="GO" id="GO:0003677">
    <property type="term" value="F:DNA binding"/>
    <property type="evidence" value="ECO:0007669"/>
    <property type="project" value="UniProtKB-KW"/>
</dbReference>
<dbReference type="SMART" id="SM00391">
    <property type="entry name" value="MBD"/>
    <property type="match status" value="1"/>
</dbReference>
<keyword evidence="2" id="KW-0805">Transcription regulation</keyword>
<evidence type="ECO:0000256" key="6">
    <source>
        <dbReference type="SAM" id="MobiDB-lite"/>
    </source>
</evidence>
<feature type="compositionally biased region" description="Low complexity" evidence="6">
    <location>
        <begin position="92"/>
        <end position="111"/>
    </location>
</feature>
<dbReference type="CDD" id="cd00122">
    <property type="entry name" value="MBD"/>
    <property type="match status" value="1"/>
</dbReference>
<proteinExistence type="predicted"/>
<evidence type="ECO:0000256" key="1">
    <source>
        <dbReference type="ARBA" id="ARBA00004123"/>
    </source>
</evidence>
<dbReference type="SUPFAM" id="SSF54171">
    <property type="entry name" value="DNA-binding domain"/>
    <property type="match status" value="1"/>
</dbReference>
<keyword evidence="9" id="KW-1185">Reference proteome</keyword>
<dbReference type="PANTHER" id="PTHR12396:SF46">
    <property type="entry name" value="METHYL-CPG-BINDING DOMAIN-CONTAINING PROTEIN 6"/>
    <property type="match status" value="1"/>
</dbReference>
<comment type="subcellular location">
    <subcellularLocation>
        <location evidence="1">Nucleus</location>
    </subcellularLocation>
</comment>
<feature type="region of interest" description="Disordered" evidence="6">
    <location>
        <begin position="178"/>
        <end position="213"/>
    </location>
</feature>
<keyword evidence="5" id="KW-0539">Nucleus</keyword>
<organism evidence="8 9">
    <name type="scientific">Rhododendron williamsianum</name>
    <dbReference type="NCBI Taxonomy" id="262921"/>
    <lineage>
        <taxon>Eukaryota</taxon>
        <taxon>Viridiplantae</taxon>
        <taxon>Streptophyta</taxon>
        <taxon>Embryophyta</taxon>
        <taxon>Tracheophyta</taxon>
        <taxon>Spermatophyta</taxon>
        <taxon>Magnoliopsida</taxon>
        <taxon>eudicotyledons</taxon>
        <taxon>Gunneridae</taxon>
        <taxon>Pentapetalae</taxon>
        <taxon>asterids</taxon>
        <taxon>Ericales</taxon>
        <taxon>Ericaceae</taxon>
        <taxon>Ericoideae</taxon>
        <taxon>Rhodoreae</taxon>
        <taxon>Rhododendron</taxon>
    </lineage>
</organism>
<dbReference type="Proteomes" id="UP000428333">
    <property type="component" value="Linkage Group LG04"/>
</dbReference>
<keyword evidence="4" id="KW-0804">Transcription</keyword>
<dbReference type="EMBL" id="QEFC01000924">
    <property type="protein sequence ID" value="KAE9462012.1"/>
    <property type="molecule type" value="Genomic_DNA"/>
</dbReference>
<feature type="compositionally biased region" description="Acidic residues" evidence="6">
    <location>
        <begin position="18"/>
        <end position="37"/>
    </location>
</feature>
<protein>
    <recommendedName>
        <fullName evidence="7">MBD domain-containing protein</fullName>
    </recommendedName>
</protein>
<keyword evidence="3" id="KW-0238">DNA-binding</keyword>
<comment type="caution">
    <text evidence="8">The sequence shown here is derived from an EMBL/GenBank/DDBJ whole genome shotgun (WGS) entry which is preliminary data.</text>
</comment>
<dbReference type="OrthoDB" id="10072024at2759"/>
<dbReference type="PANTHER" id="PTHR12396">
    <property type="entry name" value="METHYL-CPG BINDING PROTEIN, MBD"/>
    <property type="match status" value="1"/>
</dbReference>
<feature type="region of interest" description="Disordered" evidence="6">
    <location>
        <begin position="1"/>
        <end position="138"/>
    </location>
</feature>
<dbReference type="InterPro" id="IPR001739">
    <property type="entry name" value="Methyl_CpG_DNA-bd"/>
</dbReference>
<dbReference type="Pfam" id="PF01429">
    <property type="entry name" value="MBD"/>
    <property type="match status" value="1"/>
</dbReference>
<reference evidence="8 9" key="1">
    <citation type="journal article" date="2019" name="Genome Biol. Evol.">
        <title>The Rhododendron genome and chromosomal organization provide insight into shared whole-genome duplications across the heath family (Ericaceae).</title>
        <authorList>
            <person name="Soza V.L."/>
            <person name="Lindsley D."/>
            <person name="Waalkes A."/>
            <person name="Ramage E."/>
            <person name="Patwardhan R.P."/>
            <person name="Burton J.N."/>
            <person name="Adey A."/>
            <person name="Kumar A."/>
            <person name="Qiu R."/>
            <person name="Shendure J."/>
            <person name="Hall B."/>
        </authorList>
    </citation>
    <scope>NUCLEOTIDE SEQUENCE [LARGE SCALE GENOMIC DNA]</scope>
    <source>
        <strain evidence="8">RSF 1966-606</strain>
    </source>
</reference>
<evidence type="ECO:0000256" key="2">
    <source>
        <dbReference type="ARBA" id="ARBA00023015"/>
    </source>
</evidence>
<evidence type="ECO:0000256" key="4">
    <source>
        <dbReference type="ARBA" id="ARBA00023163"/>
    </source>
</evidence>
<dbReference type="GO" id="GO:0005634">
    <property type="term" value="C:nucleus"/>
    <property type="evidence" value="ECO:0007669"/>
    <property type="project" value="UniProtKB-SubCell"/>
</dbReference>
<accession>A0A6A4LXS6</accession>
<evidence type="ECO:0000256" key="5">
    <source>
        <dbReference type="ARBA" id="ARBA00023242"/>
    </source>
</evidence>
<dbReference type="AlphaFoldDB" id="A0A6A4LXS6"/>
<name>A0A6A4LXS6_9ERIC</name>
<evidence type="ECO:0000256" key="3">
    <source>
        <dbReference type="ARBA" id="ARBA00023125"/>
    </source>
</evidence>
<evidence type="ECO:0000259" key="7">
    <source>
        <dbReference type="PROSITE" id="PS50982"/>
    </source>
</evidence>
<feature type="non-terminal residue" evidence="8">
    <location>
        <position position="1"/>
    </location>
</feature>
<dbReference type="InterPro" id="IPR016177">
    <property type="entry name" value="DNA-bd_dom_sf"/>
</dbReference>
<evidence type="ECO:0000313" key="8">
    <source>
        <dbReference type="EMBL" id="KAE9462012.1"/>
    </source>
</evidence>
<dbReference type="PROSITE" id="PS50982">
    <property type="entry name" value="MBD"/>
    <property type="match status" value="1"/>
</dbReference>
<evidence type="ECO:0000313" key="9">
    <source>
        <dbReference type="Proteomes" id="UP000428333"/>
    </source>
</evidence>
<feature type="compositionally biased region" description="Basic and acidic residues" evidence="6">
    <location>
        <begin position="187"/>
        <end position="200"/>
    </location>
</feature>
<feature type="domain" description="MBD" evidence="7">
    <location>
        <begin position="124"/>
        <end position="198"/>
    </location>
</feature>